<dbReference type="Proteomes" id="UP001153148">
    <property type="component" value="Unassembled WGS sequence"/>
</dbReference>
<protein>
    <recommendedName>
        <fullName evidence="10">Tetratricopeptide repeat protein 1</fullName>
    </recommendedName>
</protein>
<evidence type="ECO:0000313" key="9">
    <source>
        <dbReference type="Proteomes" id="UP001153148"/>
    </source>
</evidence>
<gene>
    <name evidence="8" type="ORF">TPAB3V08_LOCUS13288</name>
</gene>
<reference evidence="8" key="1">
    <citation type="submission" date="2021-03" db="EMBL/GenBank/DDBJ databases">
        <authorList>
            <person name="Tran Van P."/>
        </authorList>
    </citation>
    <scope>NUCLEOTIDE SEQUENCE</scope>
</reference>
<keyword evidence="3" id="KW-0677">Repeat</keyword>
<keyword evidence="6" id="KW-0472">Membrane</keyword>
<evidence type="ECO:0008006" key="10">
    <source>
        <dbReference type="Google" id="ProtNLM"/>
    </source>
</evidence>
<feature type="chain" id="PRO_5047046682" description="Tetratricopeptide repeat protein 1" evidence="7">
    <location>
        <begin position="20"/>
        <end position="152"/>
    </location>
</feature>
<evidence type="ECO:0000256" key="5">
    <source>
        <dbReference type="ARBA" id="ARBA00022989"/>
    </source>
</evidence>
<evidence type="ECO:0000256" key="1">
    <source>
        <dbReference type="ARBA" id="ARBA00004370"/>
    </source>
</evidence>
<evidence type="ECO:0000313" key="8">
    <source>
        <dbReference type="EMBL" id="CAG2066345.1"/>
    </source>
</evidence>
<keyword evidence="5" id="KW-1133">Transmembrane helix</keyword>
<accession>A0ABN7PF00</accession>
<sequence>MAYPFLLIHTLYLHIFVSSLDPHSTSLHVQTNRLYEKVKEDCSRALELNPRYVKALQRRAKACEVTKDLQQSLEDVTSACILEGFQNQTTLLTADRVLKGLGRKHAKEAMAKRTPIMPSKHFIKTYFSSFVEDPITKNLADEKESESAEADV</sequence>
<keyword evidence="9" id="KW-1185">Reference proteome</keyword>
<evidence type="ECO:0000256" key="4">
    <source>
        <dbReference type="ARBA" id="ARBA00022803"/>
    </source>
</evidence>
<feature type="signal peptide" evidence="7">
    <location>
        <begin position="1"/>
        <end position="19"/>
    </location>
</feature>
<dbReference type="Gene3D" id="1.25.40.10">
    <property type="entry name" value="Tetratricopeptide repeat domain"/>
    <property type="match status" value="2"/>
</dbReference>
<dbReference type="PANTHER" id="PTHR46208">
    <property type="entry name" value="MITOCHONDRIAL IMPORT RECEPTOR SUBUNIT TOM70"/>
    <property type="match status" value="1"/>
</dbReference>
<comment type="subcellular location">
    <subcellularLocation>
        <location evidence="1">Membrane</location>
    </subcellularLocation>
</comment>
<dbReference type="PANTHER" id="PTHR46208:SF1">
    <property type="entry name" value="MITOCHONDRIAL IMPORT RECEPTOR SUBUNIT TOM70"/>
    <property type="match status" value="1"/>
</dbReference>
<evidence type="ECO:0000256" key="3">
    <source>
        <dbReference type="ARBA" id="ARBA00022737"/>
    </source>
</evidence>
<dbReference type="SUPFAM" id="SSF48452">
    <property type="entry name" value="TPR-like"/>
    <property type="match status" value="1"/>
</dbReference>
<evidence type="ECO:0000256" key="2">
    <source>
        <dbReference type="ARBA" id="ARBA00022692"/>
    </source>
</evidence>
<keyword evidence="7" id="KW-0732">Signal</keyword>
<feature type="non-terminal residue" evidence="8">
    <location>
        <position position="152"/>
    </location>
</feature>
<dbReference type="EMBL" id="CAJPIN010053140">
    <property type="protein sequence ID" value="CAG2066345.1"/>
    <property type="molecule type" value="Genomic_DNA"/>
</dbReference>
<evidence type="ECO:0000256" key="6">
    <source>
        <dbReference type="ARBA" id="ARBA00023136"/>
    </source>
</evidence>
<evidence type="ECO:0000256" key="7">
    <source>
        <dbReference type="SAM" id="SignalP"/>
    </source>
</evidence>
<dbReference type="InterPro" id="IPR011990">
    <property type="entry name" value="TPR-like_helical_dom_sf"/>
</dbReference>
<keyword evidence="2" id="KW-0812">Transmembrane</keyword>
<name>A0ABN7PF00_TIMPD</name>
<organism evidence="8 9">
    <name type="scientific">Timema podura</name>
    <name type="common">Walking stick</name>
    <dbReference type="NCBI Taxonomy" id="61482"/>
    <lineage>
        <taxon>Eukaryota</taxon>
        <taxon>Metazoa</taxon>
        <taxon>Ecdysozoa</taxon>
        <taxon>Arthropoda</taxon>
        <taxon>Hexapoda</taxon>
        <taxon>Insecta</taxon>
        <taxon>Pterygota</taxon>
        <taxon>Neoptera</taxon>
        <taxon>Polyneoptera</taxon>
        <taxon>Phasmatodea</taxon>
        <taxon>Timematodea</taxon>
        <taxon>Timematoidea</taxon>
        <taxon>Timematidae</taxon>
        <taxon>Timema</taxon>
    </lineage>
</organism>
<comment type="caution">
    <text evidence="8">The sequence shown here is derived from an EMBL/GenBank/DDBJ whole genome shotgun (WGS) entry which is preliminary data.</text>
</comment>
<proteinExistence type="predicted"/>
<keyword evidence="4" id="KW-0802">TPR repeat</keyword>